<dbReference type="Gene3D" id="3.40.630.30">
    <property type="match status" value="1"/>
</dbReference>
<dbReference type="CDD" id="cd04301">
    <property type="entry name" value="NAT_SF"/>
    <property type="match status" value="1"/>
</dbReference>
<dbReference type="GO" id="GO:0016747">
    <property type="term" value="F:acyltransferase activity, transferring groups other than amino-acyl groups"/>
    <property type="evidence" value="ECO:0007669"/>
    <property type="project" value="InterPro"/>
</dbReference>
<evidence type="ECO:0000313" key="3">
    <source>
        <dbReference type="Proteomes" id="UP000310249"/>
    </source>
</evidence>
<dbReference type="InterPro" id="IPR041496">
    <property type="entry name" value="YitH/HolE_GNAT"/>
</dbReference>
<accession>A0A5S3WUE5</accession>
<dbReference type="EMBL" id="PNCI01000007">
    <property type="protein sequence ID" value="TMP31980.1"/>
    <property type="molecule type" value="Genomic_DNA"/>
</dbReference>
<evidence type="ECO:0000313" key="2">
    <source>
        <dbReference type="EMBL" id="TMP31980.1"/>
    </source>
</evidence>
<dbReference type="PANTHER" id="PTHR47237">
    <property type="entry name" value="SLL0310 PROTEIN"/>
    <property type="match status" value="1"/>
</dbReference>
<dbReference type="PROSITE" id="PS51186">
    <property type="entry name" value="GNAT"/>
    <property type="match status" value="1"/>
</dbReference>
<comment type="caution">
    <text evidence="2">The sequence shown here is derived from an EMBL/GenBank/DDBJ whole genome shotgun (WGS) entry which is preliminary data.</text>
</comment>
<dbReference type="Pfam" id="PF00583">
    <property type="entry name" value="Acetyltransf_1"/>
    <property type="match status" value="1"/>
</dbReference>
<proteinExistence type="predicted"/>
<dbReference type="OrthoDB" id="20916at2"/>
<dbReference type="Proteomes" id="UP000310249">
    <property type="component" value="Unassembled WGS sequence"/>
</dbReference>
<dbReference type="InterPro" id="IPR000182">
    <property type="entry name" value="GNAT_dom"/>
</dbReference>
<dbReference type="AlphaFoldDB" id="A0A5S3WUE5"/>
<name>A0A5S3WUE5_9GAMM</name>
<sequence>MSNTYTIRTMTRAEVDFAVDWAAQEGWNPGLEDAQCYYQADPEGFLVGTVDDEPIAVISAVKYDDTFGFIGFYIVKPEYRGQGFGLKIWQAAMARLAGCNIGLDGVVEQQENYKKSGFVLAYSNRRYQGRSDKLAAQSTVDLEDLNALPHKTIERFLKPFFPVQRTGFWHAWQAQSNAKSLGVLIGGELQGIGVIRQCRDGYKIGPLFAQNAQQAEAIIGALSSKVECDCAVYLDVPACNSSAVELAEKLNMTPVFDTARMYTQMAPDIGIDKTFGVTSFEIG</sequence>
<keyword evidence="2" id="KW-0808">Transferase</keyword>
<reference evidence="2 3" key="1">
    <citation type="submission" date="2018-01" db="EMBL/GenBank/DDBJ databases">
        <authorList>
            <person name="Paulsen S."/>
            <person name="Gram L.K."/>
        </authorList>
    </citation>
    <scope>NUCLEOTIDE SEQUENCE [LARGE SCALE GENOMIC DNA]</scope>
    <source>
        <strain evidence="2 3">S2676</strain>
    </source>
</reference>
<dbReference type="InterPro" id="IPR052729">
    <property type="entry name" value="Acyl/Acetyltrans_Enzymes"/>
</dbReference>
<dbReference type="Gene3D" id="3.40.630.90">
    <property type="match status" value="1"/>
</dbReference>
<dbReference type="PANTHER" id="PTHR47237:SF1">
    <property type="entry name" value="SLL0310 PROTEIN"/>
    <property type="match status" value="1"/>
</dbReference>
<gene>
    <name evidence="2" type="ORF">CWB99_03190</name>
</gene>
<dbReference type="InterPro" id="IPR016181">
    <property type="entry name" value="Acyl_CoA_acyltransferase"/>
</dbReference>
<evidence type="ECO:0000259" key="1">
    <source>
        <dbReference type="PROSITE" id="PS51186"/>
    </source>
</evidence>
<reference evidence="3" key="2">
    <citation type="submission" date="2019-06" db="EMBL/GenBank/DDBJ databases">
        <title>Co-occurence of chitin degradation, pigmentation and bioactivity in marine Pseudoalteromonas.</title>
        <authorList>
            <person name="Sonnenschein E.C."/>
            <person name="Bech P.K."/>
        </authorList>
    </citation>
    <scope>NUCLEOTIDE SEQUENCE [LARGE SCALE GENOMIC DNA]</scope>
    <source>
        <strain evidence="3">S2676</strain>
    </source>
</reference>
<dbReference type="RefSeq" id="WP_138552491.1">
    <property type="nucleotide sequence ID" value="NZ_PNCH01000038.1"/>
</dbReference>
<dbReference type="Pfam" id="PF18014">
    <property type="entry name" value="Acetyltransf_18"/>
    <property type="match status" value="1"/>
</dbReference>
<feature type="domain" description="N-acetyltransferase" evidence="1">
    <location>
        <begin position="5"/>
        <end position="141"/>
    </location>
</feature>
<protein>
    <submittedName>
        <fullName evidence="2">GNAT family N-acetyltransferase</fullName>
    </submittedName>
</protein>
<dbReference type="SUPFAM" id="SSF55729">
    <property type="entry name" value="Acyl-CoA N-acyltransferases (Nat)"/>
    <property type="match status" value="1"/>
</dbReference>
<organism evidence="2 3">
    <name type="scientific">Pseudoalteromonas rubra</name>
    <dbReference type="NCBI Taxonomy" id="43658"/>
    <lineage>
        <taxon>Bacteria</taxon>
        <taxon>Pseudomonadati</taxon>
        <taxon>Pseudomonadota</taxon>
        <taxon>Gammaproteobacteria</taxon>
        <taxon>Alteromonadales</taxon>
        <taxon>Pseudoalteromonadaceae</taxon>
        <taxon>Pseudoalteromonas</taxon>
    </lineage>
</organism>